<protein>
    <submittedName>
        <fullName evidence="2">Uncharacterized protein</fullName>
    </submittedName>
</protein>
<feature type="compositionally biased region" description="Basic and acidic residues" evidence="1">
    <location>
        <begin position="1"/>
        <end position="21"/>
    </location>
</feature>
<name>A0AAN8Q2V3_POLSC</name>
<evidence type="ECO:0000313" key="2">
    <source>
        <dbReference type="EMBL" id="KAK6632740.1"/>
    </source>
</evidence>
<evidence type="ECO:0000256" key="1">
    <source>
        <dbReference type="SAM" id="MobiDB-lite"/>
    </source>
</evidence>
<accession>A0AAN8Q2V3</accession>
<feature type="region of interest" description="Disordered" evidence="1">
    <location>
        <begin position="1"/>
        <end position="32"/>
    </location>
</feature>
<reference evidence="2 3" key="1">
    <citation type="submission" date="2023-10" db="EMBL/GenBank/DDBJ databases">
        <title>Genomes of two closely related lineages of the louse Polyplax serrata with different host specificities.</title>
        <authorList>
            <person name="Martinu J."/>
            <person name="Tarabai H."/>
            <person name="Stefka J."/>
            <person name="Hypsa V."/>
        </authorList>
    </citation>
    <scope>NUCLEOTIDE SEQUENCE [LARGE SCALE GENOMIC DNA]</scope>
    <source>
        <strain evidence="2">HR10_N</strain>
    </source>
</reference>
<gene>
    <name evidence="2" type="ORF">RUM43_013510</name>
</gene>
<dbReference type="Proteomes" id="UP001372834">
    <property type="component" value="Unassembled WGS sequence"/>
</dbReference>
<comment type="caution">
    <text evidence="2">The sequence shown here is derived from an EMBL/GenBank/DDBJ whole genome shotgun (WGS) entry which is preliminary data.</text>
</comment>
<feature type="compositionally biased region" description="Basic residues" evidence="1">
    <location>
        <begin position="22"/>
        <end position="32"/>
    </location>
</feature>
<proteinExistence type="predicted"/>
<organism evidence="2 3">
    <name type="scientific">Polyplax serrata</name>
    <name type="common">Common mouse louse</name>
    <dbReference type="NCBI Taxonomy" id="468196"/>
    <lineage>
        <taxon>Eukaryota</taxon>
        <taxon>Metazoa</taxon>
        <taxon>Ecdysozoa</taxon>
        <taxon>Arthropoda</taxon>
        <taxon>Hexapoda</taxon>
        <taxon>Insecta</taxon>
        <taxon>Pterygota</taxon>
        <taxon>Neoptera</taxon>
        <taxon>Paraneoptera</taxon>
        <taxon>Psocodea</taxon>
        <taxon>Troctomorpha</taxon>
        <taxon>Phthiraptera</taxon>
        <taxon>Anoplura</taxon>
        <taxon>Polyplacidae</taxon>
        <taxon>Polyplax</taxon>
    </lineage>
</organism>
<dbReference type="EMBL" id="JAWJWE010000007">
    <property type="protein sequence ID" value="KAK6632740.1"/>
    <property type="molecule type" value="Genomic_DNA"/>
</dbReference>
<sequence length="92" mass="10614">MKKKDGNTKEKTPGKADEMKKVRTSGRKRRKKRFWQIKEDKCNRDVGETWQEEEEKISLDGCLRVVGVVLTGPAGDLKDLNKQNNAVINQRE</sequence>
<dbReference type="AlphaFoldDB" id="A0AAN8Q2V3"/>
<evidence type="ECO:0000313" key="3">
    <source>
        <dbReference type="Proteomes" id="UP001372834"/>
    </source>
</evidence>